<dbReference type="Proteomes" id="UP000075243">
    <property type="component" value="Chromosome 6"/>
</dbReference>
<dbReference type="OMA" id="SESMMIT"/>
<protein>
    <submittedName>
        <fullName evidence="1">Retrovirus-related Pol polyprotein from transposon TNT 1-94</fullName>
    </submittedName>
</protein>
<dbReference type="Pfam" id="PF14223">
    <property type="entry name" value="Retrotran_gag_2"/>
    <property type="match status" value="1"/>
</dbReference>
<accession>A0A151TFL3</accession>
<evidence type="ECO:0000313" key="1">
    <source>
        <dbReference type="EMBL" id="KYP65813.1"/>
    </source>
</evidence>
<dbReference type="AlphaFoldDB" id="A0A151TFL3"/>
<keyword evidence="2" id="KW-1185">Reference proteome</keyword>
<organism evidence="1 2">
    <name type="scientific">Cajanus cajan</name>
    <name type="common">Pigeon pea</name>
    <name type="synonym">Cajanus indicus</name>
    <dbReference type="NCBI Taxonomy" id="3821"/>
    <lineage>
        <taxon>Eukaryota</taxon>
        <taxon>Viridiplantae</taxon>
        <taxon>Streptophyta</taxon>
        <taxon>Embryophyta</taxon>
        <taxon>Tracheophyta</taxon>
        <taxon>Spermatophyta</taxon>
        <taxon>Magnoliopsida</taxon>
        <taxon>eudicotyledons</taxon>
        <taxon>Gunneridae</taxon>
        <taxon>Pentapetalae</taxon>
        <taxon>rosids</taxon>
        <taxon>fabids</taxon>
        <taxon>Fabales</taxon>
        <taxon>Fabaceae</taxon>
        <taxon>Papilionoideae</taxon>
        <taxon>50 kb inversion clade</taxon>
        <taxon>NPAAA clade</taxon>
        <taxon>indigoferoid/millettioid clade</taxon>
        <taxon>Phaseoleae</taxon>
        <taxon>Cajanus</taxon>
    </lineage>
</organism>
<name>A0A151TFL3_CAJCA</name>
<sequence length="132" mass="15246">MDDNVLVNLHLVMVDSILPSVVEKKTMKENWDTLIKLYEFKSLHTKIFFKGKIYTLQMSESMMITNHIKNLNTLFAQLIGSYFNTVENEHVELLLQSIPDSYDQLIIDITNNFIGCLSFDDVVGAILEEKSR</sequence>
<reference evidence="1 2" key="1">
    <citation type="journal article" date="2012" name="Nat. Biotechnol.">
        <title>Draft genome sequence of pigeonpea (Cajanus cajan), an orphan legume crop of resource-poor farmers.</title>
        <authorList>
            <person name="Varshney R.K."/>
            <person name="Chen W."/>
            <person name="Li Y."/>
            <person name="Bharti A.K."/>
            <person name="Saxena R.K."/>
            <person name="Schlueter J.A."/>
            <person name="Donoghue M.T."/>
            <person name="Azam S."/>
            <person name="Fan G."/>
            <person name="Whaley A.M."/>
            <person name="Farmer A.D."/>
            <person name="Sheridan J."/>
            <person name="Iwata A."/>
            <person name="Tuteja R."/>
            <person name="Penmetsa R.V."/>
            <person name="Wu W."/>
            <person name="Upadhyaya H.D."/>
            <person name="Yang S.P."/>
            <person name="Shah T."/>
            <person name="Saxena K.B."/>
            <person name="Michael T."/>
            <person name="McCombie W.R."/>
            <person name="Yang B."/>
            <person name="Zhang G."/>
            <person name="Yang H."/>
            <person name="Wang J."/>
            <person name="Spillane C."/>
            <person name="Cook D.R."/>
            <person name="May G.D."/>
            <person name="Xu X."/>
            <person name="Jackson S.A."/>
        </authorList>
    </citation>
    <scope>NUCLEOTIDE SEQUENCE [LARGE SCALE GENOMIC DNA]</scope>
    <source>
        <strain evidence="2">cv. Asha</strain>
    </source>
</reference>
<proteinExistence type="predicted"/>
<dbReference type="Gramene" id="C.cajan_11726.t">
    <property type="protein sequence ID" value="C.cajan_11726.t.cds1"/>
    <property type="gene ID" value="C.cajan_11726"/>
</dbReference>
<gene>
    <name evidence="1" type="ORF">KK1_012080</name>
</gene>
<dbReference type="EMBL" id="CM003608">
    <property type="protein sequence ID" value="KYP65813.1"/>
    <property type="molecule type" value="Genomic_DNA"/>
</dbReference>
<evidence type="ECO:0000313" key="2">
    <source>
        <dbReference type="Proteomes" id="UP000075243"/>
    </source>
</evidence>